<dbReference type="Proteomes" id="UP001642540">
    <property type="component" value="Unassembled WGS sequence"/>
</dbReference>
<sequence>MSEGSVIGICKSLQQMFFENKLAPGTKTSPRDVSYAPPTYRYPPPPMQAATRGQPRYCFQPSAVHATSGGLHHRRYQPPTIQAGTGGHLEHRGHLQHRYLPPLMRAATERQSQHRYPPPKTHAAARRQSQHPYQGLSIQITTTAQEYHGNHHRPQQIVPPAQSGQNSIDPPNNANSFEQLRNNIQMMNNNLRISNQKFQEWKQAMIIRGLPSYLIQDKELQSQLRRMAVLRVNSRFVAQLNLRRQIMQECRQRRRGIPATDSLAMRGEPPKSVSSISCTQMSSGGVVEVVRKPPPTPIPQAIPSTSATCEGNQNEGNVGANANVVTDSGRQSGTTFTLNDAIVAGGYDEQAALRKLETEKITIPDLVDF</sequence>
<evidence type="ECO:0000256" key="1">
    <source>
        <dbReference type="SAM" id="MobiDB-lite"/>
    </source>
</evidence>
<feature type="region of interest" description="Disordered" evidence="1">
    <location>
        <begin position="23"/>
        <end position="52"/>
    </location>
</feature>
<protein>
    <submittedName>
        <fullName evidence="2">Uncharacterized protein</fullName>
    </submittedName>
</protein>
<gene>
    <name evidence="2" type="ORF">ODALV1_LOCUS12209</name>
</gene>
<name>A0ABP1QK33_9HEXA</name>
<reference evidence="2 3" key="1">
    <citation type="submission" date="2024-08" db="EMBL/GenBank/DDBJ databases">
        <authorList>
            <person name="Cucini C."/>
            <person name="Frati F."/>
        </authorList>
    </citation>
    <scope>NUCLEOTIDE SEQUENCE [LARGE SCALE GENOMIC DNA]</scope>
</reference>
<keyword evidence="3" id="KW-1185">Reference proteome</keyword>
<accession>A0ABP1QK33</accession>
<comment type="caution">
    <text evidence="2">The sequence shown here is derived from an EMBL/GenBank/DDBJ whole genome shotgun (WGS) entry which is preliminary data.</text>
</comment>
<proteinExistence type="predicted"/>
<evidence type="ECO:0000313" key="2">
    <source>
        <dbReference type="EMBL" id="CAL8105862.1"/>
    </source>
</evidence>
<organism evidence="2 3">
    <name type="scientific">Orchesella dallaii</name>
    <dbReference type="NCBI Taxonomy" id="48710"/>
    <lineage>
        <taxon>Eukaryota</taxon>
        <taxon>Metazoa</taxon>
        <taxon>Ecdysozoa</taxon>
        <taxon>Arthropoda</taxon>
        <taxon>Hexapoda</taxon>
        <taxon>Collembola</taxon>
        <taxon>Entomobryomorpha</taxon>
        <taxon>Entomobryoidea</taxon>
        <taxon>Orchesellidae</taxon>
        <taxon>Orchesellinae</taxon>
        <taxon>Orchesella</taxon>
    </lineage>
</organism>
<evidence type="ECO:0000313" key="3">
    <source>
        <dbReference type="Proteomes" id="UP001642540"/>
    </source>
</evidence>
<dbReference type="EMBL" id="CAXLJM020000036">
    <property type="protein sequence ID" value="CAL8105862.1"/>
    <property type="molecule type" value="Genomic_DNA"/>
</dbReference>